<comment type="caution">
    <text evidence="8">The sequence shown here is derived from an EMBL/GenBank/DDBJ whole genome shotgun (WGS) entry which is preliminary data.</text>
</comment>
<dbReference type="HAMAP" id="MF_02126">
    <property type="entry name" value="RF_methyltr_PrmC"/>
    <property type="match status" value="1"/>
</dbReference>
<keyword evidence="1 5" id="KW-0489">Methyltransferase</keyword>
<dbReference type="PANTHER" id="PTHR18895:SF74">
    <property type="entry name" value="MTRF1L RELEASE FACTOR GLUTAMINE METHYLTRANSFERASE"/>
    <property type="match status" value="1"/>
</dbReference>
<comment type="function">
    <text evidence="5">Methylates the class 1 translation termination release factors RF1/PrfA and RF2/PrfB on the glutamine residue of the universally conserved GGQ motif.</text>
</comment>
<name>A0A350H9H7_UNCW3</name>
<dbReference type="Pfam" id="PF05175">
    <property type="entry name" value="MTS"/>
    <property type="match status" value="1"/>
</dbReference>
<feature type="binding site" evidence="5">
    <location>
        <position position="195"/>
    </location>
    <ligand>
        <name>S-adenosyl-L-methionine</name>
        <dbReference type="ChEBI" id="CHEBI:59789"/>
    </ligand>
</feature>
<feature type="binding site" evidence="5">
    <location>
        <position position="150"/>
    </location>
    <ligand>
        <name>S-adenosyl-L-methionine</name>
        <dbReference type="ChEBI" id="CHEBI:59789"/>
    </ligand>
</feature>
<evidence type="ECO:0000256" key="5">
    <source>
        <dbReference type="HAMAP-Rule" id="MF_02126"/>
    </source>
</evidence>
<sequence length="290" mass="33157">MIKKSMTAKELIEESIFLLKKAGIESPKLNAELIMAHCMNKDRTYLYSNYNKKLSRIESNYFKSLVRRRLKREPVQYIVGESEFMSLPFKLNRNVLIPRPETEILVEYALNYCLENKKRSFKIIDIGCGSGNIILSIAKYAPKLCYYATDISRGALRVTKENKIINKIKDTVHLLQTDGFSGIKPKRTFNAVLSNPPYIPIDEIKKLESEVKDFEPERALSGGKDGLDNVRNIIDEAPRYLKKGGLLAIEIGCGQGKRVMKHIKSNKFYIHTKLIKDLSGIERVLVAVRK</sequence>
<comment type="catalytic activity">
    <reaction evidence="4 5">
        <text>L-glutaminyl-[peptide chain release factor] + S-adenosyl-L-methionine = N(5)-methyl-L-glutaminyl-[peptide chain release factor] + S-adenosyl-L-homocysteine + H(+)</text>
        <dbReference type="Rhea" id="RHEA:42896"/>
        <dbReference type="Rhea" id="RHEA-COMP:10271"/>
        <dbReference type="Rhea" id="RHEA-COMP:10272"/>
        <dbReference type="ChEBI" id="CHEBI:15378"/>
        <dbReference type="ChEBI" id="CHEBI:30011"/>
        <dbReference type="ChEBI" id="CHEBI:57856"/>
        <dbReference type="ChEBI" id="CHEBI:59789"/>
        <dbReference type="ChEBI" id="CHEBI:61891"/>
        <dbReference type="EC" id="2.1.1.297"/>
    </reaction>
</comment>
<dbReference type="SUPFAM" id="SSF53335">
    <property type="entry name" value="S-adenosyl-L-methionine-dependent methyltransferases"/>
    <property type="match status" value="1"/>
</dbReference>
<dbReference type="Proteomes" id="UP000264062">
    <property type="component" value="Unassembled WGS sequence"/>
</dbReference>
<dbReference type="Gene3D" id="1.10.8.10">
    <property type="entry name" value="DNA helicase RuvA subunit, C-terminal domain"/>
    <property type="match status" value="1"/>
</dbReference>
<comment type="caution">
    <text evidence="5">Lacks conserved residue(s) required for the propagation of feature annotation.</text>
</comment>
<protein>
    <recommendedName>
        <fullName evidence="5">Release factor glutamine methyltransferase</fullName>
        <shortName evidence="5">RF MTase</shortName>
        <ecNumber evidence="5">2.1.1.297</ecNumber>
    </recommendedName>
    <alternativeName>
        <fullName evidence="5">N5-glutamine methyltransferase PrmC</fullName>
    </alternativeName>
    <alternativeName>
        <fullName evidence="5">Protein-(glutamine-N5) MTase PrmC</fullName>
    </alternativeName>
    <alternativeName>
        <fullName evidence="5">Protein-glutamine N-methyltransferase PrmC</fullName>
    </alternativeName>
</protein>
<feature type="binding site" evidence="5">
    <location>
        <begin position="195"/>
        <end position="198"/>
    </location>
    <ligand>
        <name>substrate</name>
    </ligand>
</feature>
<dbReference type="GO" id="GO:0102559">
    <property type="term" value="F:peptide chain release factor N(5)-glutamine methyltransferase activity"/>
    <property type="evidence" value="ECO:0007669"/>
    <property type="project" value="UniProtKB-EC"/>
</dbReference>
<feature type="binding site" evidence="5">
    <location>
        <begin position="127"/>
        <end position="131"/>
    </location>
    <ligand>
        <name>S-adenosyl-L-methionine</name>
        <dbReference type="ChEBI" id="CHEBI:59789"/>
    </ligand>
</feature>
<dbReference type="Gene3D" id="3.40.50.150">
    <property type="entry name" value="Vaccinia Virus protein VP39"/>
    <property type="match status" value="1"/>
</dbReference>
<keyword evidence="3 5" id="KW-0949">S-adenosyl-L-methionine</keyword>
<evidence type="ECO:0000256" key="1">
    <source>
        <dbReference type="ARBA" id="ARBA00022603"/>
    </source>
</evidence>
<dbReference type="PANTHER" id="PTHR18895">
    <property type="entry name" value="HEMK METHYLTRANSFERASE"/>
    <property type="match status" value="1"/>
</dbReference>
<comment type="similarity">
    <text evidence="5">Belongs to the protein N5-glutamine methyltransferase family. PrmC subfamily.</text>
</comment>
<dbReference type="InterPro" id="IPR004556">
    <property type="entry name" value="HemK-like"/>
</dbReference>
<dbReference type="EC" id="2.1.1.297" evidence="5"/>
<dbReference type="InterPro" id="IPR029063">
    <property type="entry name" value="SAM-dependent_MTases_sf"/>
</dbReference>
<dbReference type="NCBIfam" id="TIGR03534">
    <property type="entry name" value="RF_mod_PrmC"/>
    <property type="match status" value="1"/>
</dbReference>
<dbReference type="CDD" id="cd02440">
    <property type="entry name" value="AdoMet_MTases"/>
    <property type="match status" value="1"/>
</dbReference>
<organism evidence="8 9">
    <name type="scientific">candidate division WOR-3 bacterium</name>
    <dbReference type="NCBI Taxonomy" id="2052148"/>
    <lineage>
        <taxon>Bacteria</taxon>
        <taxon>Bacteria division WOR-3</taxon>
    </lineage>
</organism>
<evidence type="ECO:0000259" key="7">
    <source>
        <dbReference type="Pfam" id="PF17827"/>
    </source>
</evidence>
<dbReference type="GO" id="GO:0003676">
    <property type="term" value="F:nucleic acid binding"/>
    <property type="evidence" value="ECO:0007669"/>
    <property type="project" value="InterPro"/>
</dbReference>
<dbReference type="InterPro" id="IPR007848">
    <property type="entry name" value="Small_mtfrase_dom"/>
</dbReference>
<proteinExistence type="inferred from homology"/>
<evidence type="ECO:0000313" key="9">
    <source>
        <dbReference type="Proteomes" id="UP000264062"/>
    </source>
</evidence>
<dbReference type="InterPro" id="IPR040758">
    <property type="entry name" value="PrmC_N"/>
</dbReference>
<evidence type="ECO:0000313" key="8">
    <source>
        <dbReference type="EMBL" id="HAV92193.1"/>
    </source>
</evidence>
<dbReference type="AlphaFoldDB" id="A0A350H9H7"/>
<evidence type="ECO:0000259" key="6">
    <source>
        <dbReference type="Pfam" id="PF05175"/>
    </source>
</evidence>
<dbReference type="EMBL" id="DMZY01000100">
    <property type="protein sequence ID" value="HAV92193.1"/>
    <property type="molecule type" value="Genomic_DNA"/>
</dbReference>
<evidence type="ECO:0000256" key="4">
    <source>
        <dbReference type="ARBA" id="ARBA00048391"/>
    </source>
</evidence>
<evidence type="ECO:0000256" key="2">
    <source>
        <dbReference type="ARBA" id="ARBA00022679"/>
    </source>
</evidence>
<dbReference type="NCBIfam" id="TIGR00536">
    <property type="entry name" value="hemK_fam"/>
    <property type="match status" value="1"/>
</dbReference>
<dbReference type="InterPro" id="IPR050320">
    <property type="entry name" value="N5-glutamine_MTase"/>
</dbReference>
<reference evidence="8 9" key="1">
    <citation type="journal article" date="2018" name="Nat. Biotechnol.">
        <title>A standardized bacterial taxonomy based on genome phylogeny substantially revises the tree of life.</title>
        <authorList>
            <person name="Parks D.H."/>
            <person name="Chuvochina M."/>
            <person name="Waite D.W."/>
            <person name="Rinke C."/>
            <person name="Skarshewski A."/>
            <person name="Chaumeil P.A."/>
            <person name="Hugenholtz P."/>
        </authorList>
    </citation>
    <scope>NUCLEOTIDE SEQUENCE [LARGE SCALE GENOMIC DNA]</scope>
    <source>
        <strain evidence="8">UBA9956</strain>
    </source>
</reference>
<gene>
    <name evidence="5 8" type="primary">prmC</name>
    <name evidence="8" type="ORF">DCW38_03320</name>
</gene>
<evidence type="ECO:0000256" key="3">
    <source>
        <dbReference type="ARBA" id="ARBA00022691"/>
    </source>
</evidence>
<dbReference type="InterPro" id="IPR019874">
    <property type="entry name" value="RF_methyltr_PrmC"/>
</dbReference>
<feature type="domain" description="Methyltransferase small" evidence="6">
    <location>
        <begin position="113"/>
        <end position="198"/>
    </location>
</feature>
<dbReference type="GO" id="GO:0032259">
    <property type="term" value="P:methylation"/>
    <property type="evidence" value="ECO:0007669"/>
    <property type="project" value="UniProtKB-KW"/>
</dbReference>
<dbReference type="InterPro" id="IPR002052">
    <property type="entry name" value="DNA_methylase_N6_adenine_CS"/>
</dbReference>
<accession>A0A350H9H7</accession>
<keyword evidence="2 5" id="KW-0808">Transferase</keyword>
<feature type="domain" description="Release factor glutamine methyltransferase N-terminal" evidence="7">
    <location>
        <begin position="10"/>
        <end position="80"/>
    </location>
</feature>
<dbReference type="Pfam" id="PF17827">
    <property type="entry name" value="PrmC_N"/>
    <property type="match status" value="1"/>
</dbReference>
<dbReference type="PROSITE" id="PS00092">
    <property type="entry name" value="N6_MTASE"/>
    <property type="match status" value="1"/>
</dbReference>